<comment type="similarity">
    <text evidence="2 10">Belongs to the anamorsin family.</text>
</comment>
<sequence length="342" mass="36797">MFSIRGKWLVQTWQHWSGGKRRGREAEHNTAPGEAETKKLGRILHSTAGRLCRGQDGSKTVSCSGKADRMFGISSGQQVMLVWSQPVDGDDLKSLVEQLKSTVGPEGRVAVENSEMLSSSAHTSSSLDHALACVLPPFVAECPSGVLTEVLRVLRPGGSLTLRTTDSAALRSSLTLAGFTSISPAGNANLTDEQKRDLVTSVVEVTCKKPDFEVGSSLRLPGAKPATTGTWNINLDDDLDLASPDDLLTEEDLTRPDPASLKVCGTTGQRKACKNCVCGLKEELEDEDKQKKEEDRKNFKSSCGSCYLGDAFRCASCPYLGMPAFKPGEKVKLADTTLKDTT</sequence>
<feature type="region of interest" description="Fe-S binding site B" evidence="10">
    <location>
        <begin position="303"/>
        <end position="317"/>
    </location>
</feature>
<comment type="caution">
    <text evidence="10">Lacks conserved residue(s) required for the propagation of feature annotation.</text>
</comment>
<feature type="short sequence motif" description="Cx2C motif 1" evidence="10">
    <location>
        <begin position="303"/>
        <end position="306"/>
    </location>
</feature>
<dbReference type="InterPro" id="IPR049011">
    <property type="entry name" value="Anamorsin_N_metazoan"/>
</dbReference>
<evidence type="ECO:0000259" key="11">
    <source>
        <dbReference type="Pfam" id="PF05093"/>
    </source>
</evidence>
<evidence type="ECO:0000256" key="2">
    <source>
        <dbReference type="ARBA" id="ARBA00008169"/>
    </source>
</evidence>
<gene>
    <name evidence="13" type="ORF">O3P69_004844</name>
</gene>
<evidence type="ECO:0000256" key="8">
    <source>
        <dbReference type="ARBA" id="ARBA00023014"/>
    </source>
</evidence>
<evidence type="ECO:0000256" key="1">
    <source>
        <dbReference type="ARBA" id="ARBA00001966"/>
    </source>
</evidence>
<keyword evidence="7 10" id="KW-0408">Iron</keyword>
<evidence type="ECO:0000256" key="3">
    <source>
        <dbReference type="ARBA" id="ARBA00022485"/>
    </source>
</evidence>
<reference evidence="13 14" key="1">
    <citation type="submission" date="2023-03" db="EMBL/GenBank/DDBJ databases">
        <title>High-quality genome of Scylla paramamosain provides insights in environmental adaptation.</title>
        <authorList>
            <person name="Zhang L."/>
        </authorList>
    </citation>
    <scope>NUCLEOTIDE SEQUENCE [LARGE SCALE GENOMIC DNA]</scope>
    <source>
        <strain evidence="13">LZ_2023a</strain>
        <tissue evidence="13">Muscle</tissue>
    </source>
</reference>
<dbReference type="PANTHER" id="PTHR13273:SF14">
    <property type="entry name" value="ANAMORSIN"/>
    <property type="match status" value="1"/>
</dbReference>
<organism evidence="13 14">
    <name type="scientific">Scylla paramamosain</name>
    <name type="common">Mud crab</name>
    <dbReference type="NCBI Taxonomy" id="85552"/>
    <lineage>
        <taxon>Eukaryota</taxon>
        <taxon>Metazoa</taxon>
        <taxon>Ecdysozoa</taxon>
        <taxon>Arthropoda</taxon>
        <taxon>Crustacea</taxon>
        <taxon>Multicrustacea</taxon>
        <taxon>Malacostraca</taxon>
        <taxon>Eumalacostraca</taxon>
        <taxon>Eucarida</taxon>
        <taxon>Decapoda</taxon>
        <taxon>Pleocyemata</taxon>
        <taxon>Brachyura</taxon>
        <taxon>Eubrachyura</taxon>
        <taxon>Portunoidea</taxon>
        <taxon>Portunidae</taxon>
        <taxon>Portuninae</taxon>
        <taxon>Scylla</taxon>
    </lineage>
</organism>
<dbReference type="GO" id="GO:0016226">
    <property type="term" value="P:iron-sulfur cluster assembly"/>
    <property type="evidence" value="ECO:0007669"/>
    <property type="project" value="UniProtKB-UniRule"/>
</dbReference>
<keyword evidence="9 10" id="KW-0496">Mitochondrion</keyword>
<proteinExistence type="inferred from homology"/>
<feature type="binding site" evidence="10">
    <location>
        <position position="317"/>
    </location>
    <ligand>
        <name>[4Fe-4S] cluster</name>
        <dbReference type="ChEBI" id="CHEBI:49883"/>
    </ligand>
</feature>
<evidence type="ECO:0000256" key="4">
    <source>
        <dbReference type="ARBA" id="ARBA00022490"/>
    </source>
</evidence>
<feature type="binding site" evidence="10">
    <location>
        <position position="264"/>
    </location>
    <ligand>
        <name>[2Fe-2S] cluster</name>
        <dbReference type="ChEBI" id="CHEBI:190135"/>
    </ligand>
</feature>
<keyword evidence="6 10" id="KW-0479">Metal-binding</keyword>
<keyword evidence="14" id="KW-1185">Reference proteome</keyword>
<keyword evidence="4 10" id="KW-0963">Cytoplasm</keyword>
<feature type="binding site" evidence="10">
    <location>
        <position position="306"/>
    </location>
    <ligand>
        <name>[4Fe-4S] cluster</name>
        <dbReference type="ChEBI" id="CHEBI:49883"/>
    </ligand>
</feature>
<evidence type="ECO:0000256" key="6">
    <source>
        <dbReference type="ARBA" id="ARBA00022723"/>
    </source>
</evidence>
<dbReference type="Gene3D" id="3.40.50.150">
    <property type="entry name" value="Vaccinia Virus protein VP39"/>
    <property type="match status" value="1"/>
</dbReference>
<evidence type="ECO:0000259" key="12">
    <source>
        <dbReference type="Pfam" id="PF20922"/>
    </source>
</evidence>
<keyword evidence="5 10" id="KW-0001">2Fe-2S</keyword>
<comment type="domain">
    <text evidence="10">The twin Cx2C motifs are involved in the recognition by the mitochondrial MIA40-ERV1 disulfide relay system. The formation of 2 disulfide bonds in the Cx2C motifs through dithiol/disulfide exchange reactions effectively traps the protein in the mitochondrial intermembrane space.</text>
</comment>
<comment type="subunit">
    <text evidence="10">Monomer.</text>
</comment>
<feature type="binding site" evidence="10">
    <location>
        <position position="314"/>
    </location>
    <ligand>
        <name>[4Fe-4S] cluster</name>
        <dbReference type="ChEBI" id="CHEBI:49883"/>
    </ligand>
</feature>
<comment type="cofactor">
    <cofactor evidence="10">
        <name>[2Fe-2S] cluster</name>
        <dbReference type="ChEBI" id="CHEBI:190135"/>
    </cofactor>
</comment>
<feature type="binding site" evidence="10">
    <location>
        <position position="276"/>
    </location>
    <ligand>
        <name>[2Fe-2S] cluster</name>
        <dbReference type="ChEBI" id="CHEBI:190135"/>
    </ligand>
</feature>
<comment type="domain">
    <text evidence="10">The N-terminal domain has structural similarity with S-adenosyl-L-methionine-dependent methyltransferases, but does not bind S-adenosyl-L-methionine. It is required for correct assembly of the 2 Fe-S clusters.</text>
</comment>
<feature type="binding site" evidence="10">
    <location>
        <position position="278"/>
    </location>
    <ligand>
        <name>[2Fe-2S] cluster</name>
        <dbReference type="ChEBI" id="CHEBI:190135"/>
    </ligand>
</feature>
<dbReference type="GO" id="GO:0051537">
    <property type="term" value="F:2 iron, 2 sulfur cluster binding"/>
    <property type="evidence" value="ECO:0007669"/>
    <property type="project" value="UniProtKB-UniRule"/>
</dbReference>
<dbReference type="EMBL" id="JARAKH010000014">
    <property type="protein sequence ID" value="KAK8397388.1"/>
    <property type="molecule type" value="Genomic_DNA"/>
</dbReference>
<comment type="domain">
    <text evidence="10">The C-terminal domain binds 2 Fe-S clusters but is otherwise mostly in an intrinsically disordered conformation.</text>
</comment>
<evidence type="ECO:0000256" key="9">
    <source>
        <dbReference type="ARBA" id="ARBA00023128"/>
    </source>
</evidence>
<dbReference type="GO" id="GO:0005758">
    <property type="term" value="C:mitochondrial intermembrane space"/>
    <property type="evidence" value="ECO:0007669"/>
    <property type="project" value="UniProtKB-SubCell"/>
</dbReference>
<comment type="subcellular location">
    <subcellularLocation>
        <location evidence="10">Cytoplasm</location>
    </subcellularLocation>
    <subcellularLocation>
        <location evidence="10">Mitochondrion intermembrane space</location>
    </subcellularLocation>
</comment>
<dbReference type="GO" id="GO:0051539">
    <property type="term" value="F:4 iron, 4 sulfur cluster binding"/>
    <property type="evidence" value="ECO:0007669"/>
    <property type="project" value="UniProtKB-KW"/>
</dbReference>
<feature type="binding site" evidence="10">
    <location>
        <position position="303"/>
    </location>
    <ligand>
        <name>[4Fe-4S] cluster</name>
        <dbReference type="ChEBI" id="CHEBI:49883"/>
    </ligand>
</feature>
<evidence type="ECO:0000256" key="10">
    <source>
        <dbReference type="HAMAP-Rule" id="MF_03115"/>
    </source>
</evidence>
<comment type="function">
    <text evidence="10">Component of the cytosolic iron-sulfur (Fe-S) protein assembly (CIA) machinery. Required for the maturation of extramitochondrial Fe-S proteins. Part of an electron transfer chain functioning in an early step of cytosolic Fe-S biogenesis, facilitating the de novo assembly of a [4Fe-4S] cluster on the cytosolic Fe-S scaffold complex. Electrons are transferred from NADPH via a FAD- and FMN-containing diflavin oxidoreductase. Together with the diflavin oxidoreductase, also required for the assembly of the diferric tyrosyl radical cofactor of ribonucleotide reductase (RNR), probably by providing electrons for reduction during radical cofactor maturation in the catalytic small subunit.</text>
</comment>
<dbReference type="InterPro" id="IPR046408">
    <property type="entry name" value="CIAPIN1"/>
</dbReference>
<protein>
    <recommendedName>
        <fullName evidence="10">Anamorsin homolog</fullName>
    </recommendedName>
    <alternativeName>
        <fullName evidence="10">Fe-S cluster assembly protein DRE2 homolog</fullName>
    </alternativeName>
</protein>
<dbReference type="AlphaFoldDB" id="A0AAW0UDH5"/>
<evidence type="ECO:0000256" key="5">
    <source>
        <dbReference type="ARBA" id="ARBA00022714"/>
    </source>
</evidence>
<evidence type="ECO:0000313" key="14">
    <source>
        <dbReference type="Proteomes" id="UP001487740"/>
    </source>
</evidence>
<dbReference type="GO" id="GO:0046872">
    <property type="term" value="F:metal ion binding"/>
    <property type="evidence" value="ECO:0007669"/>
    <property type="project" value="UniProtKB-KW"/>
</dbReference>
<feature type="domain" description="Anamorsin N-terminal" evidence="12">
    <location>
        <begin position="76"/>
        <end position="217"/>
    </location>
</feature>
<accession>A0AAW0UDH5</accession>
<keyword evidence="8 10" id="KW-0411">Iron-sulfur</keyword>
<feature type="binding site" evidence="10">
    <location>
        <position position="273"/>
    </location>
    <ligand>
        <name>[2Fe-2S] cluster</name>
        <dbReference type="ChEBI" id="CHEBI:190135"/>
    </ligand>
</feature>
<dbReference type="GO" id="GO:0009055">
    <property type="term" value="F:electron transfer activity"/>
    <property type="evidence" value="ECO:0007669"/>
    <property type="project" value="UniProtKB-UniRule"/>
</dbReference>
<comment type="caution">
    <text evidence="13">The sequence shown here is derived from an EMBL/GenBank/DDBJ whole genome shotgun (WGS) entry which is preliminary data.</text>
</comment>
<dbReference type="Pfam" id="PF05093">
    <property type="entry name" value="CIAPIN1"/>
    <property type="match status" value="1"/>
</dbReference>
<feature type="short sequence motif" description="Cx2C motif 2" evidence="10">
    <location>
        <begin position="314"/>
        <end position="317"/>
    </location>
</feature>
<name>A0AAW0UDH5_SCYPA</name>
<evidence type="ECO:0000256" key="7">
    <source>
        <dbReference type="ARBA" id="ARBA00023004"/>
    </source>
</evidence>
<keyword evidence="3 10" id="KW-0004">4Fe-4S</keyword>
<feature type="domain" description="Anamorsin C-terminal" evidence="11">
    <location>
        <begin position="298"/>
        <end position="333"/>
    </location>
</feature>
<dbReference type="InterPro" id="IPR007785">
    <property type="entry name" value="Anamorsin"/>
</dbReference>
<dbReference type="Proteomes" id="UP001487740">
    <property type="component" value="Unassembled WGS sequence"/>
</dbReference>
<comment type="cofactor">
    <cofactor evidence="1 10">
        <name>[4Fe-4S] cluster</name>
        <dbReference type="ChEBI" id="CHEBI:49883"/>
    </cofactor>
</comment>
<dbReference type="Pfam" id="PF20922">
    <property type="entry name" value="Anamorsin_N"/>
    <property type="match status" value="1"/>
</dbReference>
<dbReference type="PANTHER" id="PTHR13273">
    <property type="entry name" value="ANAMORSIN"/>
    <property type="match status" value="1"/>
</dbReference>
<dbReference type="HAMAP" id="MF_03115">
    <property type="entry name" value="Anamorsin"/>
    <property type="match status" value="1"/>
</dbReference>
<evidence type="ECO:0000313" key="13">
    <source>
        <dbReference type="EMBL" id="KAK8397388.1"/>
    </source>
</evidence>
<dbReference type="InterPro" id="IPR029063">
    <property type="entry name" value="SAM-dependent_MTases_sf"/>
</dbReference>